<dbReference type="HOGENOM" id="CLU_2470611_0_0_1"/>
<keyword evidence="2" id="KW-1185">Reference proteome</keyword>
<evidence type="ECO:0000313" key="2">
    <source>
        <dbReference type="Proteomes" id="UP000011668"/>
    </source>
</evidence>
<organism evidence="1 2">
    <name type="scientific">Thanatephorus cucumeris (strain AG1-IA)</name>
    <name type="common">Rice sheath blight fungus</name>
    <name type="synonym">Rhizoctonia solani</name>
    <dbReference type="NCBI Taxonomy" id="983506"/>
    <lineage>
        <taxon>Eukaryota</taxon>
        <taxon>Fungi</taxon>
        <taxon>Dikarya</taxon>
        <taxon>Basidiomycota</taxon>
        <taxon>Agaricomycotina</taxon>
        <taxon>Agaricomycetes</taxon>
        <taxon>Cantharellales</taxon>
        <taxon>Ceratobasidiaceae</taxon>
        <taxon>Rhizoctonia</taxon>
        <taxon>Rhizoctonia solani AG-1</taxon>
    </lineage>
</organism>
<dbReference type="AlphaFoldDB" id="L8X868"/>
<name>L8X868_THACA</name>
<reference evidence="1 2" key="1">
    <citation type="journal article" date="2013" name="Nat. Commun.">
        <title>The evolution and pathogenic mechanisms of the rice sheath blight pathogen.</title>
        <authorList>
            <person name="Zheng A."/>
            <person name="Lin R."/>
            <person name="Xu L."/>
            <person name="Qin P."/>
            <person name="Tang C."/>
            <person name="Ai P."/>
            <person name="Zhang D."/>
            <person name="Liu Y."/>
            <person name="Sun Z."/>
            <person name="Feng H."/>
            <person name="Wang Y."/>
            <person name="Chen Y."/>
            <person name="Liang X."/>
            <person name="Fu R."/>
            <person name="Li Q."/>
            <person name="Zhang J."/>
            <person name="Yu X."/>
            <person name="Xie Z."/>
            <person name="Ding L."/>
            <person name="Guan P."/>
            <person name="Tang J."/>
            <person name="Liang Y."/>
            <person name="Wang S."/>
            <person name="Deng Q."/>
            <person name="Li S."/>
            <person name="Zhu J."/>
            <person name="Wang L."/>
            <person name="Liu H."/>
            <person name="Li P."/>
        </authorList>
    </citation>
    <scope>NUCLEOTIDE SEQUENCE [LARGE SCALE GENOMIC DNA]</scope>
    <source>
        <strain evidence="2">AG-1 IA</strain>
    </source>
</reference>
<sequence length="88" mass="9542">MLDLRLNAEPISGPNLTADVQIYFMLACADLLLRFAVWFQLDGSTFAIARDDLYAARNAGQKSCWVCWSASQLHMLSGGSVVTASGLS</sequence>
<accession>L8X868</accession>
<proteinExistence type="predicted"/>
<protein>
    <submittedName>
        <fullName evidence="1">Phage gp30.7 domain-containing protein</fullName>
    </submittedName>
</protein>
<gene>
    <name evidence="1" type="ORF">AG1IA_01131</name>
</gene>
<comment type="caution">
    <text evidence="1">The sequence shown here is derived from an EMBL/GenBank/DDBJ whole genome shotgun (WGS) entry which is preliminary data.</text>
</comment>
<dbReference type="EMBL" id="AFRT01000266">
    <property type="protein sequence ID" value="ELU44839.1"/>
    <property type="molecule type" value="Genomic_DNA"/>
</dbReference>
<dbReference type="Proteomes" id="UP000011668">
    <property type="component" value="Unassembled WGS sequence"/>
</dbReference>
<evidence type="ECO:0000313" key="1">
    <source>
        <dbReference type="EMBL" id="ELU44839.1"/>
    </source>
</evidence>